<evidence type="ECO:0000313" key="1">
    <source>
        <dbReference type="EMBL" id="KOM41372.1"/>
    </source>
</evidence>
<organism evidence="1 2">
    <name type="scientific">Phaseolus angularis</name>
    <name type="common">Azuki bean</name>
    <name type="synonym">Vigna angularis</name>
    <dbReference type="NCBI Taxonomy" id="3914"/>
    <lineage>
        <taxon>Eukaryota</taxon>
        <taxon>Viridiplantae</taxon>
        <taxon>Streptophyta</taxon>
        <taxon>Embryophyta</taxon>
        <taxon>Tracheophyta</taxon>
        <taxon>Spermatophyta</taxon>
        <taxon>Magnoliopsida</taxon>
        <taxon>eudicotyledons</taxon>
        <taxon>Gunneridae</taxon>
        <taxon>Pentapetalae</taxon>
        <taxon>rosids</taxon>
        <taxon>fabids</taxon>
        <taxon>Fabales</taxon>
        <taxon>Fabaceae</taxon>
        <taxon>Papilionoideae</taxon>
        <taxon>50 kb inversion clade</taxon>
        <taxon>NPAAA clade</taxon>
        <taxon>indigoferoid/millettioid clade</taxon>
        <taxon>Phaseoleae</taxon>
        <taxon>Vigna</taxon>
    </lineage>
</organism>
<dbReference type="Gene3D" id="3.40.395.10">
    <property type="entry name" value="Adenoviral Proteinase, Chain A"/>
    <property type="match status" value="1"/>
</dbReference>
<sequence>MEMFALDIVGHNRKECKKIDIVIAYNLDLFFGHLFNRYEDNKPSFQVQHVHTPIQPNSYDCEVIVLKFMELWDGVEKYEGKTMPNYASEELQQVRGNMFVIEFWMLTMCGGMKCCNI</sequence>
<protein>
    <recommendedName>
        <fullName evidence="3">Ubiquitin-like protease family profile domain-containing protein</fullName>
    </recommendedName>
</protein>
<dbReference type="Proteomes" id="UP000053144">
    <property type="component" value="Chromosome 4"/>
</dbReference>
<gene>
    <name evidence="1" type="ORF">LR48_Vigan04g157000</name>
</gene>
<proteinExistence type="predicted"/>
<evidence type="ECO:0000313" key="2">
    <source>
        <dbReference type="Proteomes" id="UP000053144"/>
    </source>
</evidence>
<name>A0A0L9UFL8_PHAAN</name>
<dbReference type="InterPro" id="IPR038765">
    <property type="entry name" value="Papain-like_cys_pep_sf"/>
</dbReference>
<dbReference type="SUPFAM" id="SSF54001">
    <property type="entry name" value="Cysteine proteinases"/>
    <property type="match status" value="1"/>
</dbReference>
<dbReference type="EMBL" id="CM003374">
    <property type="protein sequence ID" value="KOM41372.1"/>
    <property type="molecule type" value="Genomic_DNA"/>
</dbReference>
<evidence type="ECO:0008006" key="3">
    <source>
        <dbReference type="Google" id="ProtNLM"/>
    </source>
</evidence>
<dbReference type="AlphaFoldDB" id="A0A0L9UFL8"/>
<reference evidence="2" key="1">
    <citation type="journal article" date="2015" name="Proc. Natl. Acad. Sci. U.S.A.">
        <title>Genome sequencing of adzuki bean (Vigna angularis) provides insight into high starch and low fat accumulation and domestication.</title>
        <authorList>
            <person name="Yang K."/>
            <person name="Tian Z."/>
            <person name="Chen C."/>
            <person name="Luo L."/>
            <person name="Zhao B."/>
            <person name="Wang Z."/>
            <person name="Yu L."/>
            <person name="Li Y."/>
            <person name="Sun Y."/>
            <person name="Li W."/>
            <person name="Chen Y."/>
            <person name="Li Y."/>
            <person name="Zhang Y."/>
            <person name="Ai D."/>
            <person name="Zhao J."/>
            <person name="Shang C."/>
            <person name="Ma Y."/>
            <person name="Wu B."/>
            <person name="Wang M."/>
            <person name="Gao L."/>
            <person name="Sun D."/>
            <person name="Zhang P."/>
            <person name="Guo F."/>
            <person name="Wang W."/>
            <person name="Li Y."/>
            <person name="Wang J."/>
            <person name="Varshney R.K."/>
            <person name="Wang J."/>
            <person name="Ling H.Q."/>
            <person name="Wan P."/>
        </authorList>
    </citation>
    <scope>NUCLEOTIDE SEQUENCE</scope>
    <source>
        <strain evidence="2">cv. Jingnong 6</strain>
    </source>
</reference>
<dbReference type="Gramene" id="KOM41372">
    <property type="protein sequence ID" value="KOM41372"/>
    <property type="gene ID" value="LR48_Vigan04g157000"/>
</dbReference>
<accession>A0A0L9UFL8</accession>